<feature type="region of interest" description="Disordered" evidence="1">
    <location>
        <begin position="224"/>
        <end position="280"/>
    </location>
</feature>
<dbReference type="AlphaFoldDB" id="A0AAD8Q8U1"/>
<proteinExistence type="predicted"/>
<evidence type="ECO:0000313" key="2">
    <source>
        <dbReference type="EMBL" id="KAK1597133.1"/>
    </source>
</evidence>
<comment type="caution">
    <text evidence="2">The sequence shown here is derived from an EMBL/GenBank/DDBJ whole genome shotgun (WGS) entry which is preliminary data.</text>
</comment>
<evidence type="ECO:0000313" key="3">
    <source>
        <dbReference type="Proteomes" id="UP001230504"/>
    </source>
</evidence>
<gene>
    <name evidence="2" type="ORF">LY79DRAFT_700956</name>
</gene>
<dbReference type="Proteomes" id="UP001230504">
    <property type="component" value="Unassembled WGS sequence"/>
</dbReference>
<dbReference type="GeneID" id="85449155"/>
<reference evidence="2" key="1">
    <citation type="submission" date="2021-06" db="EMBL/GenBank/DDBJ databases">
        <title>Comparative genomics, transcriptomics and evolutionary studies reveal genomic signatures of adaptation to plant cell wall in hemibiotrophic fungi.</title>
        <authorList>
            <consortium name="DOE Joint Genome Institute"/>
            <person name="Baroncelli R."/>
            <person name="Diaz J.F."/>
            <person name="Benocci T."/>
            <person name="Peng M."/>
            <person name="Battaglia E."/>
            <person name="Haridas S."/>
            <person name="Andreopoulos W."/>
            <person name="Labutti K."/>
            <person name="Pangilinan J."/>
            <person name="Floch G.L."/>
            <person name="Makela M.R."/>
            <person name="Henrissat B."/>
            <person name="Grigoriev I.V."/>
            <person name="Crouch J.A."/>
            <person name="De Vries R.P."/>
            <person name="Sukno S.A."/>
            <person name="Thon M.R."/>
        </authorList>
    </citation>
    <scope>NUCLEOTIDE SEQUENCE</scope>
    <source>
        <strain evidence="2">CBS 125086</strain>
    </source>
</reference>
<dbReference type="EMBL" id="JAHLJV010000009">
    <property type="protein sequence ID" value="KAK1597133.1"/>
    <property type="molecule type" value="Genomic_DNA"/>
</dbReference>
<keyword evidence="3" id="KW-1185">Reference proteome</keyword>
<organism evidence="2 3">
    <name type="scientific">Colletotrichum navitas</name>
    <dbReference type="NCBI Taxonomy" id="681940"/>
    <lineage>
        <taxon>Eukaryota</taxon>
        <taxon>Fungi</taxon>
        <taxon>Dikarya</taxon>
        <taxon>Ascomycota</taxon>
        <taxon>Pezizomycotina</taxon>
        <taxon>Sordariomycetes</taxon>
        <taxon>Hypocreomycetidae</taxon>
        <taxon>Glomerellales</taxon>
        <taxon>Glomerellaceae</taxon>
        <taxon>Colletotrichum</taxon>
        <taxon>Colletotrichum graminicola species complex</taxon>
    </lineage>
</organism>
<evidence type="ECO:0000256" key="1">
    <source>
        <dbReference type="SAM" id="MobiDB-lite"/>
    </source>
</evidence>
<protein>
    <submittedName>
        <fullName evidence="2">Uncharacterized protein</fullName>
    </submittedName>
</protein>
<dbReference type="RefSeq" id="XP_060417947.1">
    <property type="nucleotide sequence ID" value="XM_060564915.1"/>
</dbReference>
<sequence>MAITCLHPGELDTGDRSYAENMLRKLPKTSPTTKRTAVQRAVNLSTEEDTRYLQSRLIVHHGITKRKAGLSTSAFREVGQKLSSHLLLWNLGIRTLRLLIDGRAPKSLAESIAFLGPARAMVDTFEARRHRDFLPDFIRDLPRWQVIFDESDAASYREAVWLMWNIDMDPDDVFQTPQGHPFPAEHVSSGNPGGFPNLAPILANSIDECFGTLPSGSLLGSQRVRMQQEESVGFQGHPEETTNPPPPTNLTTEPQPQWDPPPIGPRRICQDQPPISEHDGERDGRIVACLAMAVCFRSRRLVRRNLAEAPAHR</sequence>
<name>A0AAD8Q8U1_9PEZI</name>
<accession>A0AAD8Q8U1</accession>